<dbReference type="InterPro" id="IPR003739">
    <property type="entry name" value="Lys_aminomutase/Glu_NH3_mut"/>
</dbReference>
<dbReference type="Gene3D" id="3.20.20.70">
    <property type="entry name" value="Aldolase class I"/>
    <property type="match status" value="1"/>
</dbReference>
<evidence type="ECO:0000256" key="5">
    <source>
        <dbReference type="ARBA" id="ARBA00022691"/>
    </source>
</evidence>
<dbReference type="Proteomes" id="UP000426027">
    <property type="component" value="Chromosome"/>
</dbReference>
<evidence type="ECO:0000256" key="1">
    <source>
        <dbReference type="ARBA" id="ARBA00001933"/>
    </source>
</evidence>
<dbReference type="SFLD" id="SFLDS00029">
    <property type="entry name" value="Radical_SAM"/>
    <property type="match status" value="1"/>
</dbReference>
<evidence type="ECO:0000256" key="9">
    <source>
        <dbReference type="ARBA" id="ARBA00023014"/>
    </source>
</evidence>
<comment type="cofactor">
    <cofactor evidence="1">
        <name>pyridoxal 5'-phosphate</name>
        <dbReference type="ChEBI" id="CHEBI:597326"/>
    </cofactor>
</comment>
<name>A0A6I6GNB3_9BACT</name>
<keyword evidence="7" id="KW-0663">Pyridoxal phosphate</keyword>
<evidence type="ECO:0000256" key="2">
    <source>
        <dbReference type="ARBA" id="ARBA00001966"/>
    </source>
</evidence>
<dbReference type="GO" id="GO:0046872">
    <property type="term" value="F:metal ion binding"/>
    <property type="evidence" value="ECO:0007669"/>
    <property type="project" value="UniProtKB-KW"/>
</dbReference>
<evidence type="ECO:0000256" key="4">
    <source>
        <dbReference type="ARBA" id="ARBA00022485"/>
    </source>
</evidence>
<dbReference type="GO" id="GO:0003824">
    <property type="term" value="F:catalytic activity"/>
    <property type="evidence" value="ECO:0007669"/>
    <property type="project" value="InterPro"/>
</dbReference>
<evidence type="ECO:0000256" key="7">
    <source>
        <dbReference type="ARBA" id="ARBA00022898"/>
    </source>
</evidence>
<organism evidence="10 11">
    <name type="scientific">Phnomibacter ginsenosidimutans</name>
    <dbReference type="NCBI Taxonomy" id="2676868"/>
    <lineage>
        <taxon>Bacteria</taxon>
        <taxon>Pseudomonadati</taxon>
        <taxon>Bacteroidota</taxon>
        <taxon>Chitinophagia</taxon>
        <taxon>Chitinophagales</taxon>
        <taxon>Chitinophagaceae</taxon>
        <taxon>Phnomibacter</taxon>
    </lineage>
</organism>
<dbReference type="PANTHER" id="PTHR30538:SF0">
    <property type="entry name" value="L-LYSINE 2,3-AMINOMUTASE AQ_1632-RELATED"/>
    <property type="match status" value="1"/>
</dbReference>
<evidence type="ECO:0000313" key="10">
    <source>
        <dbReference type="EMBL" id="QGW29168.1"/>
    </source>
</evidence>
<dbReference type="GO" id="GO:0051539">
    <property type="term" value="F:4 iron, 4 sulfur cluster binding"/>
    <property type="evidence" value="ECO:0007669"/>
    <property type="project" value="UniProtKB-KW"/>
</dbReference>
<keyword evidence="5" id="KW-0949">S-adenosyl-L-methionine</keyword>
<dbReference type="InterPro" id="IPR013785">
    <property type="entry name" value="Aldolase_TIM"/>
</dbReference>
<evidence type="ECO:0000313" key="11">
    <source>
        <dbReference type="Proteomes" id="UP000426027"/>
    </source>
</evidence>
<dbReference type="SUPFAM" id="SSF102114">
    <property type="entry name" value="Radical SAM enzymes"/>
    <property type="match status" value="1"/>
</dbReference>
<dbReference type="SFLD" id="SFLDG01070">
    <property type="entry name" value="PLP-dependent"/>
    <property type="match status" value="1"/>
</dbReference>
<accession>A0A6I6GNB3</accession>
<keyword evidence="8" id="KW-0408">Iron</keyword>
<protein>
    <submittedName>
        <fullName evidence="10">Lysine 2,3-aminomutase</fullName>
    </submittedName>
</protein>
<dbReference type="InterPro" id="IPR058240">
    <property type="entry name" value="rSAM_sf"/>
</dbReference>
<keyword evidence="9" id="KW-0411">Iron-sulfur</keyword>
<comment type="similarity">
    <text evidence="3">Belongs to the radical SAM superfamily. KamA family.</text>
</comment>
<keyword evidence="6" id="KW-0479">Metal-binding</keyword>
<gene>
    <name evidence="10" type="ORF">GLV81_14575</name>
</gene>
<dbReference type="EMBL" id="CP046566">
    <property type="protein sequence ID" value="QGW29168.1"/>
    <property type="molecule type" value="Genomic_DNA"/>
</dbReference>
<evidence type="ECO:0000256" key="8">
    <source>
        <dbReference type="ARBA" id="ARBA00023004"/>
    </source>
</evidence>
<proteinExistence type="inferred from homology"/>
<evidence type="ECO:0000256" key="3">
    <source>
        <dbReference type="ARBA" id="ARBA00008703"/>
    </source>
</evidence>
<dbReference type="PANTHER" id="PTHR30538">
    <property type="entry name" value="LYSINE 2,3-AMINOMUTASE-RELATED"/>
    <property type="match status" value="1"/>
</dbReference>
<reference evidence="10 11" key="1">
    <citation type="submission" date="2019-11" db="EMBL/GenBank/DDBJ databases">
        <authorList>
            <person name="Im W.T."/>
        </authorList>
    </citation>
    <scope>NUCLEOTIDE SEQUENCE [LARGE SCALE GENOMIC DNA]</scope>
    <source>
        <strain evidence="10 11">SB-02</strain>
    </source>
</reference>
<comment type="cofactor">
    <cofactor evidence="2">
        <name>[4Fe-4S] cluster</name>
        <dbReference type="ChEBI" id="CHEBI:49883"/>
    </cofactor>
</comment>
<evidence type="ECO:0000256" key="6">
    <source>
        <dbReference type="ARBA" id="ARBA00022723"/>
    </source>
</evidence>
<dbReference type="RefSeq" id="WP_157479521.1">
    <property type="nucleotide sequence ID" value="NZ_CP046566.1"/>
</dbReference>
<keyword evidence="11" id="KW-1185">Reference proteome</keyword>
<dbReference type="InterPro" id="IPR007197">
    <property type="entry name" value="rSAM"/>
</dbReference>
<dbReference type="KEGG" id="fls:GLV81_14575"/>
<sequence>MEQMLDNITNSMKYKSYALHNYKAIPQVQALPEELLEAIEVVGHVLPFKTNNYVVDELINWNQVPNDPIFTLTFPRKEMLQPHHYKRMKAALDAGLSKDEIKAVANEIRMELNPHPAGQDKNVPMLGDVKLSGVQHKYRETVLFFPSQGQTCHAYCSFCFRWPQFVGMDEMKFAMKETDQLVQYLKEHREVTDVLFTGGDPMVMKSKLLRAYIEPLLSDELWNVQTIRIGSKSLAYWPYKYITDDDAEDTLALFTEITRKGKNLAFMAHFNHPAELDTPAVKEAIIRIRYTRAQIRTQSPILRAINDKPEIWTEMWRKQVNLNLIPYYMFAVRDTGAQHFFGLPLVEAQEIWRQAWQHASGVCRTVRGPSMSCTPGKVQMLGTASINGQKVMVLRFLQGRNPDWVGRPFFAEYNEKAIWIDELKPAFGESKFFLKMNYRKY</sequence>
<dbReference type="AlphaFoldDB" id="A0A6I6GNB3"/>
<keyword evidence="4" id="KW-0004">4Fe-4S</keyword>